<proteinExistence type="predicted"/>
<dbReference type="AlphaFoldDB" id="A0A553RML0"/>
<comment type="caution">
    <text evidence="1">The sequence shown here is derived from an EMBL/GenBank/DDBJ whole genome shotgun (WGS) entry which is preliminary data.</text>
</comment>
<organism evidence="1 2">
    <name type="scientific">Danionella cerebrum</name>
    <dbReference type="NCBI Taxonomy" id="2873325"/>
    <lineage>
        <taxon>Eukaryota</taxon>
        <taxon>Metazoa</taxon>
        <taxon>Chordata</taxon>
        <taxon>Craniata</taxon>
        <taxon>Vertebrata</taxon>
        <taxon>Euteleostomi</taxon>
        <taxon>Actinopterygii</taxon>
        <taxon>Neopterygii</taxon>
        <taxon>Teleostei</taxon>
        <taxon>Ostariophysi</taxon>
        <taxon>Cypriniformes</taxon>
        <taxon>Danionidae</taxon>
        <taxon>Danioninae</taxon>
        <taxon>Danionella</taxon>
    </lineage>
</organism>
<accession>A0A553RML0</accession>
<protein>
    <submittedName>
        <fullName evidence="1">Uncharacterized protein</fullName>
    </submittedName>
</protein>
<feature type="non-terminal residue" evidence="1">
    <location>
        <position position="78"/>
    </location>
</feature>
<evidence type="ECO:0000313" key="2">
    <source>
        <dbReference type="Proteomes" id="UP000316079"/>
    </source>
</evidence>
<sequence>ENSNIQKQVVSEKFDHMSAILEERRRIMIKQITSEQEEKTGWTQSLLQTYTEHVDTNTKLIQAAQNAMEEPEMAAFVE</sequence>
<dbReference type="Gene3D" id="1.20.5.170">
    <property type="match status" value="1"/>
</dbReference>
<keyword evidence="2" id="KW-1185">Reference proteome</keyword>
<dbReference type="EMBL" id="SRMA01008605">
    <property type="protein sequence ID" value="TRZ03423.1"/>
    <property type="molecule type" value="Genomic_DNA"/>
</dbReference>
<feature type="non-terminal residue" evidence="1">
    <location>
        <position position="1"/>
    </location>
</feature>
<dbReference type="Proteomes" id="UP000316079">
    <property type="component" value="Unassembled WGS sequence"/>
</dbReference>
<gene>
    <name evidence="1" type="ORF">DNTS_007678</name>
</gene>
<dbReference type="STRING" id="623744.A0A553RML0"/>
<evidence type="ECO:0000313" key="1">
    <source>
        <dbReference type="EMBL" id="TRZ03423.1"/>
    </source>
</evidence>
<name>A0A553RML0_9TELE</name>
<reference evidence="1 2" key="1">
    <citation type="journal article" date="2019" name="Sci. Data">
        <title>Hybrid genome assembly and annotation of Danionella translucida.</title>
        <authorList>
            <person name="Kadobianskyi M."/>
            <person name="Schulze L."/>
            <person name="Schuelke M."/>
            <person name="Judkewitz B."/>
        </authorList>
    </citation>
    <scope>NUCLEOTIDE SEQUENCE [LARGE SCALE GENOMIC DNA]</scope>
    <source>
        <strain evidence="1 2">Bolton</strain>
    </source>
</reference>
<dbReference type="OrthoDB" id="4788989at2759"/>